<gene>
    <name evidence="2" type="ORF">G6F64_007085</name>
</gene>
<keyword evidence="3" id="KW-1185">Reference proteome</keyword>
<evidence type="ECO:0000256" key="1">
    <source>
        <dbReference type="SAM" id="MobiDB-lite"/>
    </source>
</evidence>
<proteinExistence type="predicted"/>
<dbReference type="EMBL" id="JAANQT010001008">
    <property type="protein sequence ID" value="KAG1307096.1"/>
    <property type="molecule type" value="Genomic_DNA"/>
</dbReference>
<name>A0A9P6X7I8_RHIOR</name>
<protein>
    <submittedName>
        <fullName evidence="2">Uncharacterized protein</fullName>
    </submittedName>
</protein>
<dbReference type="Proteomes" id="UP000716291">
    <property type="component" value="Unassembled WGS sequence"/>
</dbReference>
<dbReference type="OrthoDB" id="2328643at2759"/>
<evidence type="ECO:0000313" key="2">
    <source>
        <dbReference type="EMBL" id="KAG1307096.1"/>
    </source>
</evidence>
<evidence type="ECO:0000313" key="3">
    <source>
        <dbReference type="Proteomes" id="UP000716291"/>
    </source>
</evidence>
<feature type="region of interest" description="Disordered" evidence="1">
    <location>
        <begin position="1"/>
        <end position="39"/>
    </location>
</feature>
<sequence>MNQSSSIEIPNKKTTHIEVSSSRHQRRSHPTLHDSGLSPTYYTSDGIIQPNNHQEVNDNLGSPVFDDKTRIFFPHRSECSCRGSGVGCDCSKVCSC</sequence>
<accession>A0A9P6X7I8</accession>
<organism evidence="2 3">
    <name type="scientific">Rhizopus oryzae</name>
    <name type="common">Mucormycosis agent</name>
    <name type="synonym">Rhizopus arrhizus var. delemar</name>
    <dbReference type="NCBI Taxonomy" id="64495"/>
    <lineage>
        <taxon>Eukaryota</taxon>
        <taxon>Fungi</taxon>
        <taxon>Fungi incertae sedis</taxon>
        <taxon>Mucoromycota</taxon>
        <taxon>Mucoromycotina</taxon>
        <taxon>Mucoromycetes</taxon>
        <taxon>Mucorales</taxon>
        <taxon>Mucorineae</taxon>
        <taxon>Rhizopodaceae</taxon>
        <taxon>Rhizopus</taxon>
    </lineage>
</organism>
<dbReference type="AlphaFoldDB" id="A0A9P6X7I8"/>
<reference evidence="2" key="1">
    <citation type="journal article" date="2020" name="Microb. Genom.">
        <title>Genetic diversity of clinical and environmental Mucorales isolates obtained from an investigation of mucormycosis cases among solid organ transplant recipients.</title>
        <authorList>
            <person name="Nguyen M.H."/>
            <person name="Kaul D."/>
            <person name="Muto C."/>
            <person name="Cheng S.J."/>
            <person name="Richter R.A."/>
            <person name="Bruno V.M."/>
            <person name="Liu G."/>
            <person name="Beyhan S."/>
            <person name="Sundermann A.J."/>
            <person name="Mounaud S."/>
            <person name="Pasculle A.W."/>
            <person name="Nierman W.C."/>
            <person name="Driscoll E."/>
            <person name="Cumbie R."/>
            <person name="Clancy C.J."/>
            <person name="Dupont C.L."/>
        </authorList>
    </citation>
    <scope>NUCLEOTIDE SEQUENCE</scope>
    <source>
        <strain evidence="2">GL11</strain>
    </source>
</reference>
<comment type="caution">
    <text evidence="2">The sequence shown here is derived from an EMBL/GenBank/DDBJ whole genome shotgun (WGS) entry which is preliminary data.</text>
</comment>